<dbReference type="GO" id="GO:0005737">
    <property type="term" value="C:cytoplasm"/>
    <property type="evidence" value="ECO:0007669"/>
    <property type="project" value="TreeGrafter"/>
</dbReference>
<dbReference type="PANTHER" id="PTHR43668">
    <property type="entry name" value="ALLANTOINASE"/>
    <property type="match status" value="1"/>
</dbReference>
<accession>A0A1M2VJ68</accession>
<evidence type="ECO:0000259" key="1">
    <source>
        <dbReference type="Pfam" id="PF01979"/>
    </source>
</evidence>
<dbReference type="Proteomes" id="UP000184267">
    <property type="component" value="Unassembled WGS sequence"/>
</dbReference>
<feature type="non-terminal residue" evidence="2">
    <location>
        <position position="570"/>
    </location>
</feature>
<dbReference type="GO" id="GO:0006145">
    <property type="term" value="P:purine nucleobase catabolic process"/>
    <property type="evidence" value="ECO:0007669"/>
    <property type="project" value="TreeGrafter"/>
</dbReference>
<dbReference type="GO" id="GO:0004038">
    <property type="term" value="F:allantoinase activity"/>
    <property type="evidence" value="ECO:0007669"/>
    <property type="project" value="TreeGrafter"/>
</dbReference>
<dbReference type="InterPro" id="IPR032466">
    <property type="entry name" value="Metal_Hydrolase"/>
</dbReference>
<comment type="caution">
    <text evidence="2">The sequence shown here is derived from an EMBL/GenBank/DDBJ whole genome shotgun (WGS) entry which is preliminary data.</text>
</comment>
<dbReference type="OrthoDB" id="10258955at2759"/>
<dbReference type="Gene3D" id="3.20.20.140">
    <property type="entry name" value="Metal-dependent hydrolases"/>
    <property type="match status" value="2"/>
</dbReference>
<dbReference type="PANTHER" id="PTHR43668:SF5">
    <property type="entry name" value="AMIDOHYDROLASE 3 DOMAIN-CONTAINING PROTEIN"/>
    <property type="match status" value="1"/>
</dbReference>
<dbReference type="InterPro" id="IPR011059">
    <property type="entry name" value="Metal-dep_hydrolase_composite"/>
</dbReference>
<protein>
    <recommendedName>
        <fullName evidence="1">Amidohydrolase-related domain-containing protein</fullName>
    </recommendedName>
</protein>
<feature type="domain" description="Amidohydrolase-related" evidence="1">
    <location>
        <begin position="60"/>
        <end position="385"/>
    </location>
</feature>
<gene>
    <name evidence="2" type="ORF">TRAPUB_1487</name>
</gene>
<dbReference type="AlphaFoldDB" id="A0A1M2VJ68"/>
<dbReference type="SUPFAM" id="SSF51556">
    <property type="entry name" value="Metallo-dependent hydrolases"/>
    <property type="match status" value="1"/>
</dbReference>
<evidence type="ECO:0000313" key="3">
    <source>
        <dbReference type="Proteomes" id="UP000184267"/>
    </source>
</evidence>
<dbReference type="InterPro" id="IPR006680">
    <property type="entry name" value="Amidohydro-rel"/>
</dbReference>
<dbReference type="EMBL" id="MNAD01001149">
    <property type="protein sequence ID" value="OJT07644.1"/>
    <property type="molecule type" value="Genomic_DNA"/>
</dbReference>
<name>A0A1M2VJ68_TRAPU</name>
<dbReference type="SUPFAM" id="SSF51338">
    <property type="entry name" value="Composite domain of metallo-dependent hydrolases"/>
    <property type="match status" value="1"/>
</dbReference>
<evidence type="ECO:0000313" key="2">
    <source>
        <dbReference type="EMBL" id="OJT07644.1"/>
    </source>
</evidence>
<reference evidence="2 3" key="1">
    <citation type="submission" date="2016-10" db="EMBL/GenBank/DDBJ databases">
        <title>Genome sequence of the basidiomycete white-rot fungus Trametes pubescens.</title>
        <authorList>
            <person name="Makela M.R."/>
            <person name="Granchi Z."/>
            <person name="Peng M."/>
            <person name="De Vries R.P."/>
            <person name="Grigoriev I."/>
            <person name="Riley R."/>
            <person name="Hilden K."/>
        </authorList>
    </citation>
    <scope>NUCLEOTIDE SEQUENCE [LARGE SCALE GENOMIC DNA]</scope>
    <source>
        <strain evidence="2 3">FBCC735</strain>
    </source>
</reference>
<keyword evidence="3" id="KW-1185">Reference proteome</keyword>
<proteinExistence type="predicted"/>
<sequence length="570" mass="62303">MASRVPQNAAIWTGRDEGREVLKGDILLDQGLVKWIGHADKHLLDEYQDLNRVDARGRWVTPGIVDMHSHLGVNSAPSLRGASDGNSRKGPILPWLRALDGLNTHDEAYRLSASGGVTTALVLPGSANAIGGQGAVIKLRPPTDRSPTGMLLESPYETNTTLYDPTTHFRFRQMKHACGENPGRVYSGTRMDTIWAFRQGYEKARQIRDAQDAYCVKARNGQWSGLGEFPENLQWEALVDVLRGRVKVHTHCYETVDLDDLVRVKHFRKPPAAALFATHSRYKRESYRGSEFAPRILADAGIQVVMKSDHPVLDSRFLLFEAQQAYYYGLPHNLALSAVTATPATILGLDHRIGFLEEGYDADIVLWDSHPLALGATPQQVWIDGVPQLATSHTADKPAHFQRLPRTPNFDKEAKEALKYEGLPPLKPKASVSHAVVFANASTVFVRDADSTTGIKQVASTYSVDGLFSAVVKEGKIVCVDTSTSASRCVRSALQESAMVEYVDLEGGSLAPGLTTFGSPLGLEEIMGEVSTKDGYVLDPLQDRVPKVVGGNGALIHAIDGLQFGTRHAL</sequence>
<organism evidence="2 3">
    <name type="scientific">Trametes pubescens</name>
    <name type="common">White-rot fungus</name>
    <dbReference type="NCBI Taxonomy" id="154538"/>
    <lineage>
        <taxon>Eukaryota</taxon>
        <taxon>Fungi</taxon>
        <taxon>Dikarya</taxon>
        <taxon>Basidiomycota</taxon>
        <taxon>Agaricomycotina</taxon>
        <taxon>Agaricomycetes</taxon>
        <taxon>Polyporales</taxon>
        <taxon>Polyporaceae</taxon>
        <taxon>Trametes</taxon>
    </lineage>
</organism>
<dbReference type="InterPro" id="IPR050138">
    <property type="entry name" value="DHOase/Allantoinase_Hydrolase"/>
</dbReference>
<dbReference type="Pfam" id="PF01979">
    <property type="entry name" value="Amidohydro_1"/>
    <property type="match status" value="1"/>
</dbReference>